<gene>
    <name evidence="1" type="ORF">ACFPT7_07420</name>
</gene>
<dbReference type="Gene3D" id="3.50.30.50">
    <property type="entry name" value="Putative cyclase"/>
    <property type="match status" value="1"/>
</dbReference>
<name>A0ABW1ECW3_9BACT</name>
<reference evidence="2" key="1">
    <citation type="journal article" date="2019" name="Int. J. Syst. Evol. Microbiol.">
        <title>The Global Catalogue of Microorganisms (GCM) 10K type strain sequencing project: providing services to taxonomists for standard genome sequencing and annotation.</title>
        <authorList>
            <consortium name="The Broad Institute Genomics Platform"/>
            <consortium name="The Broad Institute Genome Sequencing Center for Infectious Disease"/>
            <person name="Wu L."/>
            <person name="Ma J."/>
        </authorList>
    </citation>
    <scope>NUCLEOTIDE SEQUENCE [LARGE SCALE GENOMIC DNA]</scope>
    <source>
        <strain evidence="2">JCM 4087</strain>
    </source>
</reference>
<keyword evidence="2" id="KW-1185">Reference proteome</keyword>
<organism evidence="1 2">
    <name type="scientific">Acidicapsa dinghuensis</name>
    <dbReference type="NCBI Taxonomy" id="2218256"/>
    <lineage>
        <taxon>Bacteria</taxon>
        <taxon>Pseudomonadati</taxon>
        <taxon>Acidobacteriota</taxon>
        <taxon>Terriglobia</taxon>
        <taxon>Terriglobales</taxon>
        <taxon>Acidobacteriaceae</taxon>
        <taxon>Acidicapsa</taxon>
    </lineage>
</organism>
<protein>
    <submittedName>
        <fullName evidence="1">Cyclase family protein</fullName>
        <ecNumber evidence="1">3.5.-.-</ecNumber>
    </submittedName>
</protein>
<evidence type="ECO:0000313" key="2">
    <source>
        <dbReference type="Proteomes" id="UP001596091"/>
    </source>
</evidence>
<dbReference type="InterPro" id="IPR007325">
    <property type="entry name" value="KFase/CYL"/>
</dbReference>
<comment type="caution">
    <text evidence="1">The sequence shown here is derived from an EMBL/GenBank/DDBJ whole genome shotgun (WGS) entry which is preliminary data.</text>
</comment>
<dbReference type="InterPro" id="IPR037175">
    <property type="entry name" value="KFase_sf"/>
</dbReference>
<sequence>MIYDLSQPIFNNVPQWPKFRPTTMTIPHLTAIESANVEHLDLMTHTGTHVDAPFHFFPEAETIDALPLSHFHAPCIALDLRHKEPGSDLAARDFERHADQIKAGMIVLLKTGWAEKRALTKEFLTAWPYLTGEGAEYLISLGIHGVGIEGLSIGGYDDPEKETAAHKVLLSRKKLIIEDIRVPDAMIDGRIRHFAAFPVLIRGAGGAWTRAVAWDTGELA</sequence>
<dbReference type="EMBL" id="JBHSPH010000002">
    <property type="protein sequence ID" value="MFC5862116.1"/>
    <property type="molecule type" value="Genomic_DNA"/>
</dbReference>
<keyword evidence="1" id="KW-0378">Hydrolase</keyword>
<dbReference type="PANTHER" id="PTHR31118:SF12">
    <property type="entry name" value="CYCLASE-LIKE PROTEIN 2"/>
    <property type="match status" value="1"/>
</dbReference>
<dbReference type="RefSeq" id="WP_263338255.1">
    <property type="nucleotide sequence ID" value="NZ_JAGSYH010000004.1"/>
</dbReference>
<dbReference type="EC" id="3.5.-.-" evidence="1"/>
<dbReference type="Proteomes" id="UP001596091">
    <property type="component" value="Unassembled WGS sequence"/>
</dbReference>
<proteinExistence type="predicted"/>
<dbReference type="Pfam" id="PF04199">
    <property type="entry name" value="Cyclase"/>
    <property type="match status" value="1"/>
</dbReference>
<dbReference type="GO" id="GO:0016787">
    <property type="term" value="F:hydrolase activity"/>
    <property type="evidence" value="ECO:0007669"/>
    <property type="project" value="UniProtKB-KW"/>
</dbReference>
<accession>A0ABW1ECW3</accession>
<dbReference type="PANTHER" id="PTHR31118">
    <property type="entry name" value="CYCLASE-LIKE PROTEIN 2"/>
    <property type="match status" value="1"/>
</dbReference>
<evidence type="ECO:0000313" key="1">
    <source>
        <dbReference type="EMBL" id="MFC5862116.1"/>
    </source>
</evidence>
<dbReference type="SUPFAM" id="SSF102198">
    <property type="entry name" value="Putative cyclase"/>
    <property type="match status" value="1"/>
</dbReference>